<feature type="domain" description="NAD-dependent epimerase/dehydratase" evidence="1">
    <location>
        <begin position="149"/>
        <end position="221"/>
    </location>
</feature>
<feature type="domain" description="NmrA-like" evidence="2">
    <location>
        <begin position="2"/>
        <end position="97"/>
    </location>
</feature>
<sequence length="298" mass="32241">MKVLVTGATGYVGQVVVKQLKQKNYEVVGLCRNEKSAQKLKDLGAVPLLGDIKEPEKIANAAKDVDGIIHLAFIHDFGNYDDSISVDLKLISAITEAIQGTNKPFITTSATSISHFQGEVGVIDDFDIVLKNESRGKCEVSVLSAKDKGVRSSVVRLPPFVYGLNGSSFIPSLIKTARERGESNYVEGLTNELDAVHVEDAARIYILALEKGKAGSIYNAATQGVQFRKLAEAVAQNVGVPAKPIKSGQAKEVWGEFLAHVFQLNTRTTSNRSRSELGWVPTNPVGVIEDVVRGSYKN</sequence>
<dbReference type="SUPFAM" id="SSF51735">
    <property type="entry name" value="NAD(P)-binding Rossmann-fold domains"/>
    <property type="match status" value="1"/>
</dbReference>
<dbReference type="Pfam" id="PF05368">
    <property type="entry name" value="NmrA"/>
    <property type="match status" value="1"/>
</dbReference>
<proteinExistence type="predicted"/>
<dbReference type="EMBL" id="JAOPGA020001087">
    <property type="protein sequence ID" value="KAL0484944.1"/>
    <property type="molecule type" value="Genomic_DNA"/>
</dbReference>
<evidence type="ECO:0000313" key="4">
    <source>
        <dbReference type="Proteomes" id="UP001431209"/>
    </source>
</evidence>
<dbReference type="GO" id="GO:0005737">
    <property type="term" value="C:cytoplasm"/>
    <property type="evidence" value="ECO:0007669"/>
    <property type="project" value="TreeGrafter"/>
</dbReference>
<protein>
    <recommendedName>
        <fullName evidence="5">NAD-dependent epimerase/dehydratase domain-containing protein</fullName>
    </recommendedName>
</protein>
<dbReference type="AlphaFoldDB" id="A0AAW2Z698"/>
<dbReference type="GO" id="GO:0004029">
    <property type="term" value="F:aldehyde dehydrogenase (NAD+) activity"/>
    <property type="evidence" value="ECO:0007669"/>
    <property type="project" value="TreeGrafter"/>
</dbReference>
<dbReference type="InterPro" id="IPR008030">
    <property type="entry name" value="NmrA-like"/>
</dbReference>
<dbReference type="InterPro" id="IPR036291">
    <property type="entry name" value="NAD(P)-bd_dom_sf"/>
</dbReference>
<reference evidence="3 4" key="1">
    <citation type="submission" date="2024-03" db="EMBL/GenBank/DDBJ databases">
        <title>The Acrasis kona genome and developmental transcriptomes reveal deep origins of eukaryotic multicellular pathways.</title>
        <authorList>
            <person name="Sheikh S."/>
            <person name="Fu C.-J."/>
            <person name="Brown M.W."/>
            <person name="Baldauf S.L."/>
        </authorList>
    </citation>
    <scope>NUCLEOTIDE SEQUENCE [LARGE SCALE GENOMIC DNA]</scope>
    <source>
        <strain evidence="3 4">ATCC MYA-3509</strain>
    </source>
</reference>
<dbReference type="InterPro" id="IPR051783">
    <property type="entry name" value="NAD(P)-dependent_oxidoreduct"/>
</dbReference>
<dbReference type="CDD" id="cd05262">
    <property type="entry name" value="SDR_a7"/>
    <property type="match status" value="1"/>
</dbReference>
<evidence type="ECO:0008006" key="5">
    <source>
        <dbReference type="Google" id="ProtNLM"/>
    </source>
</evidence>
<dbReference type="PANTHER" id="PTHR48079:SF9">
    <property type="entry name" value="PUTATIVE-RELATED"/>
    <property type="match status" value="1"/>
</dbReference>
<evidence type="ECO:0000313" key="3">
    <source>
        <dbReference type="EMBL" id="KAL0484944.1"/>
    </source>
</evidence>
<dbReference type="Pfam" id="PF01370">
    <property type="entry name" value="Epimerase"/>
    <property type="match status" value="1"/>
</dbReference>
<dbReference type="InterPro" id="IPR001509">
    <property type="entry name" value="Epimerase_deHydtase"/>
</dbReference>
<organism evidence="3 4">
    <name type="scientific">Acrasis kona</name>
    <dbReference type="NCBI Taxonomy" id="1008807"/>
    <lineage>
        <taxon>Eukaryota</taxon>
        <taxon>Discoba</taxon>
        <taxon>Heterolobosea</taxon>
        <taxon>Tetramitia</taxon>
        <taxon>Eutetramitia</taxon>
        <taxon>Acrasidae</taxon>
        <taxon>Acrasis</taxon>
    </lineage>
</organism>
<comment type="caution">
    <text evidence="3">The sequence shown here is derived from an EMBL/GenBank/DDBJ whole genome shotgun (WGS) entry which is preliminary data.</text>
</comment>
<evidence type="ECO:0000259" key="2">
    <source>
        <dbReference type="Pfam" id="PF05368"/>
    </source>
</evidence>
<accession>A0AAW2Z698</accession>
<dbReference type="PANTHER" id="PTHR48079">
    <property type="entry name" value="PROTEIN YEEZ"/>
    <property type="match status" value="1"/>
</dbReference>
<dbReference type="Proteomes" id="UP001431209">
    <property type="component" value="Unassembled WGS sequence"/>
</dbReference>
<evidence type="ECO:0000259" key="1">
    <source>
        <dbReference type="Pfam" id="PF01370"/>
    </source>
</evidence>
<keyword evidence="4" id="KW-1185">Reference proteome</keyword>
<name>A0AAW2Z698_9EUKA</name>
<dbReference type="Gene3D" id="3.40.50.720">
    <property type="entry name" value="NAD(P)-binding Rossmann-like Domain"/>
    <property type="match status" value="1"/>
</dbReference>
<gene>
    <name evidence="3" type="ORF">AKO1_003829</name>
</gene>